<organism evidence="3 4">
    <name type="scientific">Brochothrix thermosphacta</name>
    <name type="common">Microbacterium thermosphactum</name>
    <dbReference type="NCBI Taxonomy" id="2756"/>
    <lineage>
        <taxon>Bacteria</taxon>
        <taxon>Bacillati</taxon>
        <taxon>Bacillota</taxon>
        <taxon>Bacilli</taxon>
        <taxon>Bacillales</taxon>
        <taxon>Listeriaceae</taxon>
        <taxon>Brochothrix</taxon>
    </lineage>
</organism>
<feature type="compositionally biased region" description="Basic and acidic residues" evidence="1">
    <location>
        <begin position="30"/>
        <end position="42"/>
    </location>
</feature>
<dbReference type="KEGG" id="bths:CNY62_07815"/>
<dbReference type="OrthoDB" id="10001360at2"/>
<evidence type="ECO:0008006" key="5">
    <source>
        <dbReference type="Google" id="ProtNLM"/>
    </source>
</evidence>
<feature type="compositionally biased region" description="Low complexity" evidence="1">
    <location>
        <begin position="73"/>
        <end position="97"/>
    </location>
</feature>
<protein>
    <recommendedName>
        <fullName evidence="5">Lipoprotein</fullName>
    </recommendedName>
</protein>
<evidence type="ECO:0000256" key="1">
    <source>
        <dbReference type="SAM" id="MobiDB-lite"/>
    </source>
</evidence>
<feature type="compositionally biased region" description="Polar residues" evidence="1">
    <location>
        <begin position="107"/>
        <end position="119"/>
    </location>
</feature>
<keyword evidence="4" id="KW-1185">Reference proteome</keyword>
<proteinExistence type="predicted"/>
<dbReference type="AlphaFoldDB" id="A0A1D2LF39"/>
<accession>A0A1D2LF39</accession>
<dbReference type="Proteomes" id="UP000243591">
    <property type="component" value="Chromosome"/>
</dbReference>
<gene>
    <name evidence="3" type="ORF">CNY62_07815</name>
</gene>
<reference evidence="3 4" key="1">
    <citation type="submission" date="2017-09" db="EMBL/GenBank/DDBJ databases">
        <title>Complete Genome Sequences of Two Strains of the Meat Spoilage Bacterium Brochothrix thermosphacta Isolated from Ground Chicken.</title>
        <authorList>
            <person name="Paoli G.C."/>
            <person name="Wijey C."/>
            <person name="Chen C.-Y."/>
            <person name="Nguyen L."/>
            <person name="Yan X."/>
            <person name="Irwin P.L."/>
        </authorList>
    </citation>
    <scope>NUCLEOTIDE SEQUENCE [LARGE SCALE GENOMIC DNA]</scope>
    <source>
        <strain evidence="3 4">BI</strain>
    </source>
</reference>
<dbReference type="EMBL" id="CP023483">
    <property type="protein sequence ID" value="ATF26289.1"/>
    <property type="molecule type" value="Genomic_DNA"/>
</dbReference>
<sequence length="215" mass="23344">MRKFKMLLVISVLFSLMLLVACQNETNSSKTKETESSQKKVSDSSIEDTSDSVENTLKEETDSSEATTDDSSSESVTSSEPTVAVASSTSTSENSEAVETESEKSTTEPIASTTDKPVSELNNQTVDILTAFLEYKATQPNTTVDYSNLTMSYKGKNVPFTIIIGKNEGTIREVVVNSEEAHDTTLANYTIKDNTISINVTTPSGIETVHTKKIQ</sequence>
<dbReference type="RefSeq" id="WP_069125366.1">
    <property type="nucleotide sequence ID" value="NZ_CP023483.1"/>
</dbReference>
<evidence type="ECO:0000256" key="2">
    <source>
        <dbReference type="SAM" id="SignalP"/>
    </source>
</evidence>
<evidence type="ECO:0000313" key="4">
    <source>
        <dbReference type="Proteomes" id="UP000243591"/>
    </source>
</evidence>
<dbReference type="PROSITE" id="PS51257">
    <property type="entry name" value="PROKAR_LIPOPROTEIN"/>
    <property type="match status" value="1"/>
</dbReference>
<feature type="chain" id="PRO_5038501448" description="Lipoprotein" evidence="2">
    <location>
        <begin position="22"/>
        <end position="215"/>
    </location>
</feature>
<feature type="region of interest" description="Disordered" evidence="1">
    <location>
        <begin position="26"/>
        <end position="119"/>
    </location>
</feature>
<dbReference type="STRING" id="2756.BFR44_09480"/>
<evidence type="ECO:0000313" key="3">
    <source>
        <dbReference type="EMBL" id="ATF26289.1"/>
    </source>
</evidence>
<name>A0A1D2LF39_BROTH</name>
<keyword evidence="2" id="KW-0732">Signal</keyword>
<feature type="signal peptide" evidence="2">
    <location>
        <begin position="1"/>
        <end position="21"/>
    </location>
</feature>